<dbReference type="PROSITE" id="PS50119">
    <property type="entry name" value="ZF_BBOX"/>
    <property type="match status" value="1"/>
</dbReference>
<evidence type="ECO:0000256" key="10">
    <source>
        <dbReference type="PROSITE-ProRule" id="PRU00024"/>
    </source>
</evidence>
<dbReference type="GO" id="GO:0106279">
    <property type="term" value="P:negative regulation of UDP-N-acetylglucosamine biosynthetic process"/>
    <property type="evidence" value="ECO:0007669"/>
    <property type="project" value="UniProtKB-ARBA"/>
</dbReference>
<dbReference type="EMBL" id="JABDTM020028300">
    <property type="protein sequence ID" value="KAH0809159.1"/>
    <property type="molecule type" value="Genomic_DNA"/>
</dbReference>
<dbReference type="FunFam" id="3.20.20.140:FF:000023">
    <property type="entry name" value="N-acetylglucosamine-6-phosphate deacetylase"/>
    <property type="match status" value="1"/>
</dbReference>
<evidence type="ECO:0000256" key="11">
    <source>
        <dbReference type="PROSITE-ProRule" id="PRU00504"/>
    </source>
</evidence>
<evidence type="ECO:0000256" key="5">
    <source>
        <dbReference type="ARBA" id="ARBA00022723"/>
    </source>
</evidence>
<dbReference type="GO" id="GO:0019262">
    <property type="term" value="P:N-acetylneuraminate catabolic process"/>
    <property type="evidence" value="ECO:0007669"/>
    <property type="project" value="UniProtKB-ARBA"/>
</dbReference>
<proteinExistence type="inferred from homology"/>
<dbReference type="Gene3D" id="2.30.40.10">
    <property type="entry name" value="Urease, subunit C, domain 1"/>
    <property type="match status" value="1"/>
</dbReference>
<dbReference type="PROSITE" id="PS51125">
    <property type="entry name" value="NHL"/>
    <property type="match status" value="1"/>
</dbReference>
<keyword evidence="10" id="KW-0862">Zinc</keyword>
<keyword evidence="5" id="KW-0479">Metal-binding</keyword>
<keyword evidence="8" id="KW-0119">Carbohydrate metabolism</keyword>
<dbReference type="InterPro" id="IPR000315">
    <property type="entry name" value="Znf_B-box"/>
</dbReference>
<evidence type="ECO:0000259" key="13">
    <source>
        <dbReference type="PROSITE" id="PS50119"/>
    </source>
</evidence>
<name>A0A8J6H6H3_TENMO</name>
<keyword evidence="10" id="KW-0863">Zinc-finger</keyword>
<feature type="region of interest" description="Disordered" evidence="12">
    <location>
        <begin position="1"/>
        <end position="20"/>
    </location>
</feature>
<dbReference type="PANTHER" id="PTHR11113">
    <property type="entry name" value="N-ACETYLGLUCOSAMINE-6-PHOSPHATE DEACETYLASE"/>
    <property type="match status" value="1"/>
</dbReference>
<dbReference type="AlphaFoldDB" id="A0A8J6H6H3"/>
<evidence type="ECO:0000313" key="15">
    <source>
        <dbReference type="Proteomes" id="UP000719412"/>
    </source>
</evidence>
<dbReference type="InterPro" id="IPR011059">
    <property type="entry name" value="Metal-dep_hydrolase_composite"/>
</dbReference>
<evidence type="ECO:0000256" key="6">
    <source>
        <dbReference type="ARBA" id="ARBA00022737"/>
    </source>
</evidence>
<dbReference type="GO" id="GO:0008270">
    <property type="term" value="F:zinc ion binding"/>
    <property type="evidence" value="ECO:0007669"/>
    <property type="project" value="UniProtKB-KW"/>
</dbReference>
<dbReference type="SUPFAM" id="SSF51338">
    <property type="entry name" value="Composite domain of metallo-dependent hydrolases"/>
    <property type="match status" value="1"/>
</dbReference>
<evidence type="ECO:0000256" key="7">
    <source>
        <dbReference type="ARBA" id="ARBA00022801"/>
    </source>
</evidence>
<keyword evidence="6" id="KW-0677">Repeat</keyword>
<reference evidence="14" key="1">
    <citation type="journal article" date="2020" name="J Insects Food Feed">
        <title>The yellow mealworm (Tenebrio molitor) genome: a resource for the emerging insects as food and feed industry.</title>
        <authorList>
            <person name="Eriksson T."/>
            <person name="Andere A."/>
            <person name="Kelstrup H."/>
            <person name="Emery V."/>
            <person name="Picard C."/>
        </authorList>
    </citation>
    <scope>NUCLEOTIDE SEQUENCE</scope>
    <source>
        <strain evidence="14">Stoneville</strain>
        <tissue evidence="14">Whole head</tissue>
    </source>
</reference>
<dbReference type="Pfam" id="PF01436">
    <property type="entry name" value="NHL"/>
    <property type="match status" value="1"/>
</dbReference>
<reference evidence="14" key="2">
    <citation type="submission" date="2021-08" db="EMBL/GenBank/DDBJ databases">
        <authorList>
            <person name="Eriksson T."/>
        </authorList>
    </citation>
    <scope>NUCLEOTIDE SEQUENCE</scope>
    <source>
        <strain evidence="14">Stoneville</strain>
        <tissue evidence="14">Whole head</tissue>
    </source>
</reference>
<dbReference type="InterPro" id="IPR032466">
    <property type="entry name" value="Metal_Hydrolase"/>
</dbReference>
<evidence type="ECO:0000256" key="4">
    <source>
        <dbReference type="ARBA" id="ARBA00018029"/>
    </source>
</evidence>
<dbReference type="SUPFAM" id="SSF101898">
    <property type="entry name" value="NHL repeat"/>
    <property type="match status" value="1"/>
</dbReference>
<protein>
    <recommendedName>
        <fullName evidence="4">N-acetylglucosamine-6-phosphate deacetylase</fullName>
        <ecNumber evidence="3">3.5.1.25</ecNumber>
    </recommendedName>
</protein>
<dbReference type="Pfam" id="PF01979">
    <property type="entry name" value="Amidohydro_1"/>
    <property type="match status" value="1"/>
</dbReference>
<dbReference type="InterPro" id="IPR001258">
    <property type="entry name" value="NHL_repeat"/>
</dbReference>
<dbReference type="Proteomes" id="UP000719412">
    <property type="component" value="Unassembled WGS sequence"/>
</dbReference>
<dbReference type="Gene3D" id="3.20.20.140">
    <property type="entry name" value="Metal-dependent hydrolases"/>
    <property type="match status" value="1"/>
</dbReference>
<evidence type="ECO:0000313" key="14">
    <source>
        <dbReference type="EMBL" id="KAH0809159.1"/>
    </source>
</evidence>
<dbReference type="GO" id="GO:0006046">
    <property type="term" value="P:N-acetylglucosamine catabolic process"/>
    <property type="evidence" value="ECO:0007669"/>
    <property type="project" value="TreeGrafter"/>
</dbReference>
<feature type="compositionally biased region" description="Low complexity" evidence="12">
    <location>
        <begin position="1"/>
        <end position="11"/>
    </location>
</feature>
<dbReference type="SUPFAM" id="SSF51556">
    <property type="entry name" value="Metallo-dependent hydrolases"/>
    <property type="match status" value="1"/>
</dbReference>
<evidence type="ECO:0000256" key="8">
    <source>
        <dbReference type="ARBA" id="ARBA00023277"/>
    </source>
</evidence>
<dbReference type="Gene3D" id="2.120.10.30">
    <property type="entry name" value="TolB, C-terminal domain"/>
    <property type="match status" value="1"/>
</dbReference>
<feature type="domain" description="B box-type" evidence="13">
    <location>
        <begin position="28"/>
        <end position="70"/>
    </location>
</feature>
<dbReference type="InterPro" id="IPR011042">
    <property type="entry name" value="6-blade_b-propeller_TolB-like"/>
</dbReference>
<evidence type="ECO:0000256" key="12">
    <source>
        <dbReference type="SAM" id="MobiDB-lite"/>
    </source>
</evidence>
<accession>A0A8J6H6H3</accession>
<dbReference type="GO" id="GO:0008448">
    <property type="term" value="F:N-acetylglucosamine-6-phosphate deacetylase activity"/>
    <property type="evidence" value="ECO:0007669"/>
    <property type="project" value="UniProtKB-EC"/>
</dbReference>
<gene>
    <name evidence="14" type="ORF">GEV33_013632</name>
</gene>
<keyword evidence="15" id="KW-1185">Reference proteome</keyword>
<evidence type="ECO:0000256" key="2">
    <source>
        <dbReference type="ARBA" id="ARBA00010716"/>
    </source>
</evidence>
<dbReference type="InterPro" id="IPR003764">
    <property type="entry name" value="GlcNAc_6-P_deAcase"/>
</dbReference>
<evidence type="ECO:0000256" key="1">
    <source>
        <dbReference type="ARBA" id="ARBA00001968"/>
    </source>
</evidence>
<dbReference type="InterPro" id="IPR006680">
    <property type="entry name" value="Amidohydro-rel"/>
</dbReference>
<evidence type="ECO:0000256" key="3">
    <source>
        <dbReference type="ARBA" id="ARBA00011899"/>
    </source>
</evidence>
<dbReference type="PANTHER" id="PTHR11113:SF14">
    <property type="entry name" value="N-ACETYLGLUCOSAMINE-6-PHOSPHATE DEACETYLASE"/>
    <property type="match status" value="1"/>
</dbReference>
<evidence type="ECO:0000256" key="9">
    <source>
        <dbReference type="ARBA" id="ARBA00047647"/>
    </source>
</evidence>
<comment type="cofactor">
    <cofactor evidence="1">
        <name>a divalent metal cation</name>
        <dbReference type="ChEBI" id="CHEBI:60240"/>
    </cofactor>
</comment>
<organism evidence="14 15">
    <name type="scientific">Tenebrio molitor</name>
    <name type="common">Yellow mealworm beetle</name>
    <dbReference type="NCBI Taxonomy" id="7067"/>
    <lineage>
        <taxon>Eukaryota</taxon>
        <taxon>Metazoa</taxon>
        <taxon>Ecdysozoa</taxon>
        <taxon>Arthropoda</taxon>
        <taxon>Hexapoda</taxon>
        <taxon>Insecta</taxon>
        <taxon>Pterygota</taxon>
        <taxon>Neoptera</taxon>
        <taxon>Endopterygota</taxon>
        <taxon>Coleoptera</taxon>
        <taxon>Polyphaga</taxon>
        <taxon>Cucujiformia</taxon>
        <taxon>Tenebrionidae</taxon>
        <taxon>Tenebrio</taxon>
    </lineage>
</organism>
<dbReference type="EC" id="3.5.1.25" evidence="3"/>
<keyword evidence="7" id="KW-0378">Hydrolase</keyword>
<feature type="repeat" description="NHL" evidence="11">
    <location>
        <begin position="320"/>
        <end position="363"/>
    </location>
</feature>
<comment type="catalytic activity">
    <reaction evidence="9">
        <text>N-acetyl-D-glucosamine 6-phosphate + H2O = D-glucosamine 6-phosphate + acetate</text>
        <dbReference type="Rhea" id="RHEA:22936"/>
        <dbReference type="ChEBI" id="CHEBI:15377"/>
        <dbReference type="ChEBI" id="CHEBI:30089"/>
        <dbReference type="ChEBI" id="CHEBI:57513"/>
        <dbReference type="ChEBI" id="CHEBI:58725"/>
        <dbReference type="EC" id="3.5.1.25"/>
    </reaction>
</comment>
<comment type="similarity">
    <text evidence="2">Belongs to the metallo-dependent hydrolases superfamily. NagA family.</text>
</comment>
<sequence>MSSEPDSPSSHESSDKSHSASQFCAPCCTMCARREESKSYCTTCHRYLCDRCDFAHKVMVCFTTHHIVSLDDVANVEELEKTVATTNLETMPIYDLDANVGGDMKTFLSDGKKNVEYLMKLSYQLKKSLEGLGRKHYDYIGYINDGHRQFEEHLRSQKDELIGLLEQQYMLQRRLVALYKEKIDFAVEDLIFKLSNVKLIFDDDGESASGLDFSQLLTNGYTNDFFQPLLVMAENHFGFEASASDISLSTWNFNVDDILVNGALAPSVDNNLAPYDPFNLPIVSEPRKLKCYVNPDLSLATSDPDSPPNIVTHVSSMQIHKTFGQKGNGSGQFNSPHGFCLGFDEDIVVADSSNHRVQIFDKTGRFKSQFGMAGRHDGYLWHPRKVALLRRQRRYVICDRGYERSRMQIFTEDGKFFKKIYIQYIDIVAGIAVTENEDIVVVDSVTPTVFIIGQNDFLRSIDCTDFMEEPSDIAVVGKEFYICDFKAHSIVVVDEEGNCLRKFGSKRTTMFPNGIDVSEAGDVLVGDSHGNFFHIAVYTKEGVFVAEFRCPYIKLRVSTRKDKAMNDTELIQFINCKILRDHKIIKEDLWVRNGTIVNPEKIFFDEKIQASKRIDCKGRIIAPGFIELQINGDLQNFSLLSYYLFVIEGGWGHDFSYNIDNLETGLDMVSQNLLCHGVTAYCPTIVTSPRDTYHAILPRMKKKQGGAHGATVLGVHVEGPFINVEKKGAHPPNCIRGLVKGIDTVKEVYGSLDNIKIITLAPELEDAEDVIQKLSSQGIVVSVGHSMADLSQGERAVNCGATLITHLFNAMLPFHHRDPGLVGLLTSNRVPRGKTVYFGIIADGVHTHPAALRIAYRVHPEGLVLVTDAISALGLAEGNHNLGQFQIEVRGGRAYIANTDTLCGSIASMIECVGSFLKSTGCSREYVLEAASLHPARALGIENVKGTLDFGADADFVMLSDDLELESTWIAGKRVYIK</sequence>
<dbReference type="CDD" id="cd00854">
    <property type="entry name" value="NagA"/>
    <property type="match status" value="1"/>
</dbReference>
<dbReference type="NCBIfam" id="TIGR00221">
    <property type="entry name" value="nagA"/>
    <property type="match status" value="1"/>
</dbReference>
<comment type="caution">
    <text evidence="14">The sequence shown here is derived from an EMBL/GenBank/DDBJ whole genome shotgun (WGS) entry which is preliminary data.</text>
</comment>